<dbReference type="GO" id="GO:0009055">
    <property type="term" value="F:electron transfer activity"/>
    <property type="evidence" value="ECO:0007669"/>
    <property type="project" value="UniProtKB-UniRule"/>
</dbReference>
<proteinExistence type="inferred from homology"/>
<evidence type="ECO:0000256" key="7">
    <source>
        <dbReference type="ARBA" id="ARBA00022982"/>
    </source>
</evidence>
<sequence length="148" mass="15911">MSKVIIVFASMTGNTEEMAEAIAEGVKEAGIEPVVKNVIDTSAAEITGYDGIILGSYTWGDGDLADDFLDFYDEMDDIQLDGKKSAVFGSCDSSYSEYGAAVDTLITKLKELGSEVTLEGLKVELSPSKDDKEICRQFGQQFVQALGV</sequence>
<evidence type="ECO:0000313" key="10">
    <source>
        <dbReference type="EMBL" id="OPH59011.1"/>
    </source>
</evidence>
<dbReference type="OrthoDB" id="9790745at2"/>
<evidence type="ECO:0000256" key="1">
    <source>
        <dbReference type="ARBA" id="ARBA00001917"/>
    </source>
</evidence>
<dbReference type="NCBIfam" id="NF005246">
    <property type="entry name" value="PRK06756.1"/>
    <property type="match status" value="1"/>
</dbReference>
<comment type="cofactor">
    <cofactor evidence="1 8">
        <name>FMN</name>
        <dbReference type="ChEBI" id="CHEBI:58210"/>
    </cofactor>
</comment>
<keyword evidence="5 8" id="KW-0285">Flavoprotein</keyword>
<dbReference type="InterPro" id="IPR010087">
    <property type="entry name" value="Flav_short"/>
</dbReference>
<keyword evidence="4 8" id="KW-0813">Transport</keyword>
<gene>
    <name evidence="10" type="ORF">BC351_22020</name>
</gene>
<dbReference type="RefSeq" id="WP_079411432.1">
    <property type="nucleotide sequence ID" value="NZ_MBTG01000008.1"/>
</dbReference>
<keyword evidence="7 8" id="KW-0249">Electron transport</keyword>
<dbReference type="InterPro" id="IPR008254">
    <property type="entry name" value="Flavodoxin/NO_synth"/>
</dbReference>
<keyword evidence="11" id="KW-1185">Reference proteome</keyword>
<feature type="domain" description="Flavodoxin-like" evidence="9">
    <location>
        <begin position="4"/>
        <end position="143"/>
    </location>
</feature>
<dbReference type="Pfam" id="PF00258">
    <property type="entry name" value="Flavodoxin_1"/>
    <property type="match status" value="1"/>
</dbReference>
<protein>
    <recommendedName>
        <fullName evidence="8">Flavodoxin</fullName>
    </recommendedName>
</protein>
<dbReference type="STRING" id="1469647.BC351_22020"/>
<dbReference type="InterPro" id="IPR050619">
    <property type="entry name" value="Flavodoxin"/>
</dbReference>
<dbReference type="PANTHER" id="PTHR42809">
    <property type="entry name" value="FLAVODOXIN 2"/>
    <property type="match status" value="1"/>
</dbReference>
<evidence type="ECO:0000256" key="4">
    <source>
        <dbReference type="ARBA" id="ARBA00022448"/>
    </source>
</evidence>
<dbReference type="InterPro" id="IPR029039">
    <property type="entry name" value="Flavoprotein-like_sf"/>
</dbReference>
<evidence type="ECO:0000256" key="8">
    <source>
        <dbReference type="RuleBase" id="RU367037"/>
    </source>
</evidence>
<dbReference type="Gene3D" id="3.40.50.360">
    <property type="match status" value="1"/>
</dbReference>
<evidence type="ECO:0000256" key="6">
    <source>
        <dbReference type="ARBA" id="ARBA00022643"/>
    </source>
</evidence>
<dbReference type="PANTHER" id="PTHR42809:SF1">
    <property type="entry name" value="FLAVODOXIN 1"/>
    <property type="match status" value="1"/>
</dbReference>
<name>A0A1V4HMX1_9BACL</name>
<evidence type="ECO:0000256" key="5">
    <source>
        <dbReference type="ARBA" id="ARBA00022630"/>
    </source>
</evidence>
<dbReference type="PROSITE" id="PS50902">
    <property type="entry name" value="FLAVODOXIN_LIKE"/>
    <property type="match status" value="1"/>
</dbReference>
<dbReference type="GO" id="GO:0016651">
    <property type="term" value="F:oxidoreductase activity, acting on NAD(P)H"/>
    <property type="evidence" value="ECO:0007669"/>
    <property type="project" value="UniProtKB-ARBA"/>
</dbReference>
<comment type="function">
    <text evidence="2 8">Low-potential electron donor to a number of redox enzymes.</text>
</comment>
<evidence type="ECO:0000259" key="9">
    <source>
        <dbReference type="PROSITE" id="PS50902"/>
    </source>
</evidence>
<dbReference type="EMBL" id="MBTG01000008">
    <property type="protein sequence ID" value="OPH59011.1"/>
    <property type="molecule type" value="Genomic_DNA"/>
</dbReference>
<dbReference type="GO" id="GO:0010181">
    <property type="term" value="F:FMN binding"/>
    <property type="evidence" value="ECO:0007669"/>
    <property type="project" value="UniProtKB-UniRule"/>
</dbReference>
<evidence type="ECO:0000256" key="3">
    <source>
        <dbReference type="ARBA" id="ARBA00005267"/>
    </source>
</evidence>
<comment type="caution">
    <text evidence="10">The sequence shown here is derived from an EMBL/GenBank/DDBJ whole genome shotgun (WGS) entry which is preliminary data.</text>
</comment>
<comment type="similarity">
    <text evidence="3 8">Belongs to the flavodoxin family.</text>
</comment>
<dbReference type="Proteomes" id="UP000190626">
    <property type="component" value="Unassembled WGS sequence"/>
</dbReference>
<dbReference type="NCBIfam" id="TIGR01753">
    <property type="entry name" value="flav_short"/>
    <property type="match status" value="1"/>
</dbReference>
<reference evidence="11" key="1">
    <citation type="submission" date="2016-07" db="EMBL/GenBank/DDBJ databases">
        <authorList>
            <person name="Florea S."/>
            <person name="Webb J.S."/>
            <person name="Jaromczyk J."/>
            <person name="Schardl C.L."/>
        </authorList>
    </citation>
    <scope>NUCLEOTIDE SEQUENCE [LARGE SCALE GENOMIC DNA]</scope>
    <source>
        <strain evidence="11">CY1</strain>
    </source>
</reference>
<dbReference type="PROSITE" id="PS00201">
    <property type="entry name" value="FLAVODOXIN"/>
    <property type="match status" value="1"/>
</dbReference>
<dbReference type="InterPro" id="IPR001226">
    <property type="entry name" value="Flavodoxin_CS"/>
</dbReference>
<keyword evidence="6 8" id="KW-0288">FMN</keyword>
<evidence type="ECO:0000256" key="2">
    <source>
        <dbReference type="ARBA" id="ARBA00003297"/>
    </source>
</evidence>
<dbReference type="NCBIfam" id="NF005216">
    <property type="entry name" value="PRK06703.1"/>
    <property type="match status" value="1"/>
</dbReference>
<dbReference type="SUPFAM" id="SSF52218">
    <property type="entry name" value="Flavoproteins"/>
    <property type="match status" value="1"/>
</dbReference>
<dbReference type="AlphaFoldDB" id="A0A1V4HMX1"/>
<evidence type="ECO:0000313" key="11">
    <source>
        <dbReference type="Proteomes" id="UP000190626"/>
    </source>
</evidence>
<accession>A0A1V4HMX1</accession>
<organism evidence="10 11">
    <name type="scientific">Paenibacillus ferrarius</name>
    <dbReference type="NCBI Taxonomy" id="1469647"/>
    <lineage>
        <taxon>Bacteria</taxon>
        <taxon>Bacillati</taxon>
        <taxon>Bacillota</taxon>
        <taxon>Bacilli</taxon>
        <taxon>Bacillales</taxon>
        <taxon>Paenibacillaceae</taxon>
        <taxon>Paenibacillus</taxon>
    </lineage>
</organism>